<dbReference type="EMBL" id="JACBAF010002206">
    <property type="protein sequence ID" value="KAF7163605.1"/>
    <property type="molecule type" value="Genomic_DNA"/>
</dbReference>
<evidence type="ECO:0000259" key="4">
    <source>
        <dbReference type="Pfam" id="PF06094"/>
    </source>
</evidence>
<evidence type="ECO:0000313" key="5">
    <source>
        <dbReference type="EMBL" id="KAF7163605.1"/>
    </source>
</evidence>
<dbReference type="InterPro" id="IPR036568">
    <property type="entry name" value="GGCT-like_sf"/>
</dbReference>
<dbReference type="SUPFAM" id="SSF110857">
    <property type="entry name" value="Gamma-glutamyl cyclotransferase-like"/>
    <property type="match status" value="1"/>
</dbReference>
<comment type="caution">
    <text evidence="5">The sequence shown here is derived from an EMBL/GenBank/DDBJ whole genome shotgun (WGS) entry which is preliminary data.</text>
</comment>
<feature type="domain" description="Gamma-glutamylcyclotransferase AIG2-like" evidence="4">
    <location>
        <begin position="65"/>
        <end position="180"/>
    </location>
</feature>
<dbReference type="PANTHER" id="PTHR31544">
    <property type="entry name" value="AIG2-LIKE PROTEIN D"/>
    <property type="match status" value="1"/>
</dbReference>
<comment type="similarity">
    <text evidence="1">Belongs to the gamma-glutamylcyclotransferase family.</text>
</comment>
<name>A0A8H6PYK6_9EURO</name>
<proteinExistence type="inferred from homology"/>
<evidence type="ECO:0000256" key="2">
    <source>
        <dbReference type="ARBA" id="ARBA00022679"/>
    </source>
</evidence>
<dbReference type="Pfam" id="PF06094">
    <property type="entry name" value="GGACT"/>
    <property type="match status" value="1"/>
</dbReference>
<evidence type="ECO:0000256" key="1">
    <source>
        <dbReference type="ARBA" id="ARBA00008861"/>
    </source>
</evidence>
<dbReference type="InterPro" id="IPR013024">
    <property type="entry name" value="GGCT-like"/>
</dbReference>
<dbReference type="Gene3D" id="3.10.490.10">
    <property type="entry name" value="Gamma-glutamyl cyclotransferase-like"/>
    <property type="match status" value="1"/>
</dbReference>
<accession>A0A8H6PYK6</accession>
<dbReference type="CDD" id="cd06661">
    <property type="entry name" value="GGCT_like"/>
    <property type="match status" value="1"/>
</dbReference>
<evidence type="ECO:0000256" key="3">
    <source>
        <dbReference type="ARBA" id="ARBA00030602"/>
    </source>
</evidence>
<keyword evidence="2" id="KW-0808">Transferase</keyword>
<dbReference type="AlphaFoldDB" id="A0A8H6PYK6"/>
<organism evidence="5 6">
    <name type="scientific">Aspergillus hiratsukae</name>
    <dbReference type="NCBI Taxonomy" id="1194566"/>
    <lineage>
        <taxon>Eukaryota</taxon>
        <taxon>Fungi</taxon>
        <taxon>Dikarya</taxon>
        <taxon>Ascomycota</taxon>
        <taxon>Pezizomycotina</taxon>
        <taxon>Eurotiomycetes</taxon>
        <taxon>Eurotiomycetidae</taxon>
        <taxon>Eurotiales</taxon>
        <taxon>Aspergillaceae</taxon>
        <taxon>Aspergillus</taxon>
        <taxon>Aspergillus subgen. Fumigati</taxon>
    </lineage>
</organism>
<reference evidence="5" key="1">
    <citation type="submission" date="2020-06" db="EMBL/GenBank/DDBJ databases">
        <title>Draft genome sequences of strains closely related to Aspergillus parafelis and Aspergillus hiratsukae.</title>
        <authorList>
            <person name="Dos Santos R.A.C."/>
            <person name="Rivero-Menendez O."/>
            <person name="Steenwyk J.L."/>
            <person name="Mead M.E."/>
            <person name="Goldman G.H."/>
            <person name="Alastruey-Izquierdo A."/>
            <person name="Rokas A."/>
        </authorList>
    </citation>
    <scope>NUCLEOTIDE SEQUENCE</scope>
    <source>
        <strain evidence="5">CNM-CM6106</strain>
    </source>
</reference>
<dbReference type="Proteomes" id="UP000662466">
    <property type="component" value="Unassembled WGS sequence"/>
</dbReference>
<protein>
    <recommendedName>
        <fullName evidence="3">Putative gamma-glutamylcyclotransferase</fullName>
    </recommendedName>
</protein>
<evidence type="ECO:0000313" key="6">
    <source>
        <dbReference type="Proteomes" id="UP000662466"/>
    </source>
</evidence>
<dbReference type="InterPro" id="IPR045038">
    <property type="entry name" value="AIG2-like"/>
</dbReference>
<dbReference type="PANTHER" id="PTHR31544:SF4">
    <property type="entry name" value="GAMMA-GLUTAMYLCYCLOTRANSFERASE-RELATED"/>
    <property type="match status" value="1"/>
</dbReference>
<dbReference type="InterPro" id="IPR009288">
    <property type="entry name" value="AIG2-like_dom"/>
</dbReference>
<sequence>MPTVIELSCPFLHYVAACRNNVSFKFDLMTEKNNAQRHTPTFARGNEIPPDLTPPYRPPSRDVLYFFYGTLMDPKTLARVLGRPDTPVLRRCYIFAHKIMLWGEYPALVEGSLEQTVHGVVCKIESAKEVGRLVSYETDVYRVNGCTVWFDDGSSSYAETFVWSGDVSLLREGSFDLKDWLLKRREIEILEGK</sequence>
<gene>
    <name evidence="5" type="ORF">CNMCM6106_000460</name>
</gene>
<dbReference type="GO" id="GO:0016740">
    <property type="term" value="F:transferase activity"/>
    <property type="evidence" value="ECO:0007669"/>
    <property type="project" value="UniProtKB-KW"/>
</dbReference>